<feature type="region of interest" description="Disordered" evidence="2">
    <location>
        <begin position="1628"/>
        <end position="1651"/>
    </location>
</feature>
<dbReference type="EMBL" id="LWDX02004532">
    <property type="protein sequence ID" value="OEL37707.1"/>
    <property type="molecule type" value="Genomic_DNA"/>
</dbReference>
<feature type="compositionally biased region" description="Polar residues" evidence="2">
    <location>
        <begin position="482"/>
        <end position="493"/>
    </location>
</feature>
<feature type="compositionally biased region" description="Polar residues" evidence="2">
    <location>
        <begin position="957"/>
        <end position="983"/>
    </location>
</feature>
<feature type="region of interest" description="Disordered" evidence="2">
    <location>
        <begin position="479"/>
        <end position="557"/>
    </location>
</feature>
<dbReference type="InterPro" id="IPR014012">
    <property type="entry name" value="HSA_dom"/>
</dbReference>
<feature type="region of interest" description="Disordered" evidence="2">
    <location>
        <begin position="950"/>
        <end position="989"/>
    </location>
</feature>
<dbReference type="Pfam" id="PF07529">
    <property type="entry name" value="HSA"/>
    <property type="match status" value="1"/>
</dbReference>
<proteinExistence type="predicted"/>
<reference evidence="5 6" key="1">
    <citation type="submission" date="2016-09" db="EMBL/GenBank/DDBJ databases">
        <title>The draft genome of Dichanthelium oligosanthes: A C3 panicoid grass species.</title>
        <authorList>
            <person name="Studer A.J."/>
            <person name="Schnable J.C."/>
            <person name="Brutnell T.P."/>
        </authorList>
    </citation>
    <scope>NUCLEOTIDE SEQUENCE [LARGE SCALE GENOMIC DNA]</scope>
    <source>
        <strain evidence="6">cv. Kellogg 1175</strain>
        <tissue evidence="5">Leaf</tissue>
    </source>
</reference>
<evidence type="ECO:0000313" key="5">
    <source>
        <dbReference type="EMBL" id="OEL37707.1"/>
    </source>
</evidence>
<dbReference type="Proteomes" id="UP000095767">
    <property type="component" value="Unassembled WGS sequence"/>
</dbReference>
<feature type="domain" description="Myb-like" evidence="3">
    <location>
        <begin position="1175"/>
        <end position="1227"/>
    </location>
</feature>
<feature type="compositionally biased region" description="Basic residues" evidence="2">
    <location>
        <begin position="1014"/>
        <end position="1025"/>
    </location>
</feature>
<feature type="region of interest" description="Disordered" evidence="2">
    <location>
        <begin position="1568"/>
        <end position="1616"/>
    </location>
</feature>
<feature type="compositionally biased region" description="Polar residues" evidence="2">
    <location>
        <begin position="277"/>
        <end position="302"/>
    </location>
</feature>
<feature type="region of interest" description="Disordered" evidence="2">
    <location>
        <begin position="373"/>
        <end position="416"/>
    </location>
</feature>
<name>A0A1E5WJZ0_9POAL</name>
<feature type="region of interest" description="Disordered" evidence="2">
    <location>
        <begin position="1010"/>
        <end position="1030"/>
    </location>
</feature>
<feature type="region of interest" description="Disordered" evidence="2">
    <location>
        <begin position="1224"/>
        <end position="1254"/>
    </location>
</feature>
<dbReference type="SMART" id="SM00573">
    <property type="entry name" value="HSA"/>
    <property type="match status" value="1"/>
</dbReference>
<dbReference type="Pfam" id="PF13921">
    <property type="entry name" value="Myb_DNA-bind_6"/>
    <property type="match status" value="1"/>
</dbReference>
<feature type="compositionally biased region" description="Low complexity" evidence="2">
    <location>
        <begin position="1232"/>
        <end position="1244"/>
    </location>
</feature>
<dbReference type="InterPro" id="IPR001005">
    <property type="entry name" value="SANT/Myb"/>
</dbReference>
<keyword evidence="1" id="KW-0156">Chromatin regulator</keyword>
<feature type="compositionally biased region" description="Basic and acidic residues" evidence="2">
    <location>
        <begin position="539"/>
        <end position="557"/>
    </location>
</feature>
<feature type="compositionally biased region" description="Polar residues" evidence="2">
    <location>
        <begin position="1666"/>
        <end position="1680"/>
    </location>
</feature>
<dbReference type="SMART" id="SM00717">
    <property type="entry name" value="SANT"/>
    <property type="match status" value="1"/>
</dbReference>
<dbReference type="GO" id="GO:0006325">
    <property type="term" value="P:chromatin organization"/>
    <property type="evidence" value="ECO:0007669"/>
    <property type="project" value="UniProtKB-KW"/>
</dbReference>
<feature type="region of interest" description="Disordered" evidence="2">
    <location>
        <begin position="1664"/>
        <end position="1721"/>
    </location>
</feature>
<feature type="compositionally biased region" description="Low complexity" evidence="2">
    <location>
        <begin position="1932"/>
        <end position="1979"/>
    </location>
</feature>
<comment type="caution">
    <text evidence="5">The sequence shown here is derived from an EMBL/GenBank/DDBJ whole genome shotgun (WGS) entry which is preliminary data.</text>
</comment>
<feature type="compositionally biased region" description="Low complexity" evidence="2">
    <location>
        <begin position="1570"/>
        <end position="1592"/>
    </location>
</feature>
<feature type="compositionally biased region" description="Polar residues" evidence="2">
    <location>
        <begin position="1876"/>
        <end position="1897"/>
    </location>
</feature>
<protein>
    <submittedName>
        <fullName evidence="5">Chromatin modification-related protein EAF1 A</fullName>
    </submittedName>
</protein>
<feature type="compositionally biased region" description="Low complexity" evidence="2">
    <location>
        <begin position="1700"/>
        <end position="1719"/>
    </location>
</feature>
<dbReference type="PANTHER" id="PTHR46774">
    <property type="entry name" value="CHROMATIN MODIFICATION-RELATED PROTEIN EAF1 A-RELATED"/>
    <property type="match status" value="1"/>
</dbReference>
<evidence type="ECO:0000313" key="6">
    <source>
        <dbReference type="Proteomes" id="UP000095767"/>
    </source>
</evidence>
<keyword evidence="6" id="KW-1185">Reference proteome</keyword>
<accession>A0A1E5WJZ0</accession>
<feature type="compositionally biased region" description="Polar residues" evidence="2">
    <location>
        <begin position="509"/>
        <end position="520"/>
    </location>
</feature>
<feature type="region of interest" description="Disordered" evidence="2">
    <location>
        <begin position="1876"/>
        <end position="1995"/>
    </location>
</feature>
<feature type="compositionally biased region" description="Basic and acidic residues" evidence="2">
    <location>
        <begin position="494"/>
        <end position="508"/>
    </location>
</feature>
<sequence length="1995" mass="216954">MGKACFCGPVAIELCSMGGIAECGVSVDTKASPRRAAIEKAQEELRQEYDVRQERRRELEFLEKGGNPLDFKLGNVASLSVQSTSVTDQIAEQNVISEAKGSFAFAASPHGDSVESSGKPGNSLCREGNTADNLMLLDGDTSNIGGEKIVKHGTKRANAAQAEQFLHCDGQNNAKEGEDSGLFRLGPKSQAYARRRSKSIRENANSAFVRHPPVPPLSSQQKDVTGLIPEAKTEENGVASIGDSKASSPNCQNTLKNASLNDKVEMETESLQAIHEGNQTSKNELSNSNNGSQAMEISPNSATDNSHLTVGNQMATATASAVSPDAISKEAASKIVCSLPSISNEILKEAQTPKKAGNSPSIVTAVDIHADSMDNKGAAPDSAVKSSSLNEDEVDPTHAYATKAANEHSGQSENLVPVKASEMVDEGSDKILPEDNDDKKDTQLEVSSQPVILDDSSRQPELSSSVCVKDEREVCNSAVDAQKNTEQLATSNQEKGDSEECSDSHRNNTSESSVAQNLASVTVPPASLTADVTNPVENDVVKSSRDQEKIATKEREDSIVAKKDHEDAILRRARYIEANIKRAGERSPCNISLEKKRKSHWDFVLEEMVWMANDFMQERMWKSAASAQMSHWISSSGRAAFEEASIQRKQKSVARILANGIMNFWRSVDTSRASGGISKPMEIEQLNELEEKKLGGVKAGKQEDEENLEQDKFRRSHQSTIQSYALRLLEYNSNTSECLSLAEAPPTPDRLNDFGILKVPDQLSEVICLNTETAKKPPANVSSQSQANLFYGVAPGAMQAYRESMERLFVYNKVRRCPWYYYALLLHFSYHQVVLLNVENPEYTLKHVSVDVPMENVYGDDEGEARTYLLPGAYDGGLASNLSHKKKHPVPQRLNGTRPYEIVSDMPYEPFLESKPGNQQLVSNGKRTTDFLSIPIKRIRTAARQRIVSPFPAGASGTPQFTSKPDASSGDTNSYQDDQSSLHGGSFSRKNADIESTVDFDRQLFYDGSEASTKSKKKKKPKHPGYKTSQSVAESCSFMAPGKGAYDPRPQVDLVTQYEQGMPEDTPNPPRIQYLMHVFSFLYQKDYMKKRPESHQVNSNGNFVVNGQHAAKKPKLMNQAQDTSLEALTPVGPIASPAASQMSNMANPMKVIKINTRGRKSKGLKMAAGHSGPGSPWSSFEDQALVVLVHDMGENWELVSDALNSIIQLKCIYRRPNECKERHKLLTDKSSGDGADSADDSGSSQHYPSALPGIPKGSARQLFQRLQGPFEEEALKTHFEKIIFLGQKLHQTRRKGEIQELRQINPLHTSHVFALSQACAGNLSGVLLTPLDLCDGPSNSDTLSIGYQGSHTSGLALPNNHGSIGPTLPTSNVNSRLPGSPGMVLGNNSPLPLNAPSRDAQRYGVPRPTSLQGDEQSRIHYSQMVNGRNLQQPGVPVPGVLPSGVDRGGRMMPPAHGVGIMTGLNRGTPVTRPGFPRVGSPGMANVVSHGSMSPNNGQGLQNAVNVHPGAIPGPGNTMLRPRDPTQMLRPAQNSEEHRQMMMPEFQLQVSQGNNQVVHFSGPPFSNAGGSSPVQSFPVQQSQPHQMPQQSHMYGNTHLSHTQGTNQSNPQQQQAYAMRLAKERHIQQMMPQQQRPLPGASAVPTVQNGSQMQQQCQGSAACVIPASQPQHKQQHPAQNPLGNPLLPHQPSANTSHKQKKQQGQQQPRQNQQQRNQGSQQAKLMKSLGRGNMMHQSPVDANQASGISTNCKNQVPDKNVTQQGAGHFVGSKGSIPSIPQPGSQPKVVYTSQMPLSPIQTPDTSNQGVVKGSSNHTLLTSQQGPLHSPSQLATQQQQLRYMNPSQNNIQRLMMQQNRHMNTDGRTELPVDQIQHNQVMSSASLARSTDSGSPGISSVSQRKQESSHDPSAVTSTPQLASSPQDTFVGSDKVLPSSSQSMLQRQMSGGMPIHGHGIGGQLQQQQSRQQLQAQHQQQQQQHQRPVQGSVYAHPSNSGPG</sequence>
<dbReference type="Gene3D" id="1.10.10.60">
    <property type="entry name" value="Homeodomain-like"/>
    <property type="match status" value="1"/>
</dbReference>
<evidence type="ECO:0000256" key="2">
    <source>
        <dbReference type="SAM" id="MobiDB-lite"/>
    </source>
</evidence>
<feature type="compositionally biased region" description="Polar residues" evidence="2">
    <location>
        <begin position="1908"/>
        <end position="1923"/>
    </location>
</feature>
<dbReference type="PROSITE" id="PS51204">
    <property type="entry name" value="HSA"/>
    <property type="match status" value="1"/>
</dbReference>
<feature type="domain" description="HSA" evidence="4">
    <location>
        <begin position="588"/>
        <end position="659"/>
    </location>
</feature>
<dbReference type="STRING" id="888268.A0A1E5WJZ0"/>
<dbReference type="PROSITE" id="PS50090">
    <property type="entry name" value="MYB_LIKE"/>
    <property type="match status" value="1"/>
</dbReference>
<evidence type="ECO:0000256" key="1">
    <source>
        <dbReference type="ARBA" id="ARBA00022853"/>
    </source>
</evidence>
<dbReference type="PANTHER" id="PTHR46774:SF3">
    <property type="entry name" value="CHROMATIN MODIFICATION-RELATED PROTEIN EAF1 A-RELATED"/>
    <property type="match status" value="1"/>
</dbReference>
<evidence type="ECO:0000259" key="4">
    <source>
        <dbReference type="PROSITE" id="PS51204"/>
    </source>
</evidence>
<feature type="region of interest" description="Disordered" evidence="2">
    <location>
        <begin position="428"/>
        <end position="466"/>
    </location>
</feature>
<dbReference type="OrthoDB" id="372624at2759"/>
<organism evidence="5 6">
    <name type="scientific">Dichanthelium oligosanthes</name>
    <dbReference type="NCBI Taxonomy" id="888268"/>
    <lineage>
        <taxon>Eukaryota</taxon>
        <taxon>Viridiplantae</taxon>
        <taxon>Streptophyta</taxon>
        <taxon>Embryophyta</taxon>
        <taxon>Tracheophyta</taxon>
        <taxon>Spermatophyta</taxon>
        <taxon>Magnoliopsida</taxon>
        <taxon>Liliopsida</taxon>
        <taxon>Poales</taxon>
        <taxon>Poaceae</taxon>
        <taxon>PACMAD clade</taxon>
        <taxon>Panicoideae</taxon>
        <taxon>Panicodae</taxon>
        <taxon>Paniceae</taxon>
        <taxon>Dichantheliinae</taxon>
        <taxon>Dichanthelium</taxon>
    </lineage>
</organism>
<feature type="region of interest" description="Disordered" evidence="2">
    <location>
        <begin position="275"/>
        <end position="302"/>
    </location>
</feature>
<feature type="compositionally biased region" description="Basic and acidic residues" evidence="2">
    <location>
        <begin position="428"/>
        <end position="443"/>
    </location>
</feature>
<feature type="compositionally biased region" description="Low complexity" evidence="2">
    <location>
        <begin position="1601"/>
        <end position="1613"/>
    </location>
</feature>
<gene>
    <name evidence="5" type="ORF">BAE44_0001274</name>
</gene>
<evidence type="ECO:0000259" key="3">
    <source>
        <dbReference type="PROSITE" id="PS50090"/>
    </source>
</evidence>
<dbReference type="InterPro" id="IPR044798">
    <property type="entry name" value="EAF1A/B"/>
</dbReference>
<dbReference type="CDD" id="cd00167">
    <property type="entry name" value="SANT"/>
    <property type="match status" value="1"/>
</dbReference>
<dbReference type="GO" id="GO:0035267">
    <property type="term" value="C:NuA4 histone acetyltransferase complex"/>
    <property type="evidence" value="ECO:0007669"/>
    <property type="project" value="InterPro"/>
</dbReference>